<organism evidence="1 2">
    <name type="scientific">Paenibacillus alvei</name>
    <name type="common">Bacillus alvei</name>
    <dbReference type="NCBI Taxonomy" id="44250"/>
    <lineage>
        <taxon>Bacteria</taxon>
        <taxon>Bacillati</taxon>
        <taxon>Bacillota</taxon>
        <taxon>Bacilli</taxon>
        <taxon>Bacillales</taxon>
        <taxon>Paenibacillaceae</taxon>
        <taxon>Paenibacillus</taxon>
    </lineage>
</organism>
<dbReference type="Proteomes" id="UP001527090">
    <property type="component" value="Unassembled WGS sequence"/>
</dbReference>
<comment type="caution">
    <text evidence="1">The sequence shown here is derived from an EMBL/GenBank/DDBJ whole genome shotgun (WGS) entry which is preliminary data.</text>
</comment>
<dbReference type="EMBL" id="JAMDLY010000012">
    <property type="protein sequence ID" value="MCY9530560.1"/>
    <property type="molecule type" value="Genomic_DNA"/>
</dbReference>
<sequence length="63" mass="7714">MSKQWWDEQFIELWDERDSLYDPYITPLVMIQRTSFEQNTHDVAFVETMVVEAKPKWYGRDRG</sequence>
<dbReference type="RefSeq" id="WP_268632313.1">
    <property type="nucleotide sequence ID" value="NZ_JAMDLY010000012.1"/>
</dbReference>
<evidence type="ECO:0000313" key="1">
    <source>
        <dbReference type="EMBL" id="MCY9530560.1"/>
    </source>
</evidence>
<proteinExistence type="predicted"/>
<gene>
    <name evidence="1" type="ORF">M5X04_14655</name>
</gene>
<protein>
    <submittedName>
        <fullName evidence="1">Uncharacterized protein</fullName>
    </submittedName>
</protein>
<name>A0ABT4EAA6_PAEAL</name>
<evidence type="ECO:0000313" key="2">
    <source>
        <dbReference type="Proteomes" id="UP001527090"/>
    </source>
</evidence>
<keyword evidence="2" id="KW-1185">Reference proteome</keyword>
<accession>A0ABT4EAA6</accession>
<reference evidence="1 2" key="1">
    <citation type="submission" date="2022-05" db="EMBL/GenBank/DDBJ databases">
        <title>Genome Sequencing of Bee-Associated Microbes.</title>
        <authorList>
            <person name="Dunlap C."/>
        </authorList>
    </citation>
    <scope>NUCLEOTIDE SEQUENCE [LARGE SCALE GENOMIC DNA]</scope>
    <source>
        <strain evidence="1 2">NRRL NRS-750</strain>
    </source>
</reference>